<gene>
    <name evidence="1" type="ORF">Vadar_025184</name>
</gene>
<accession>A0ACB7X480</accession>
<evidence type="ECO:0000313" key="2">
    <source>
        <dbReference type="Proteomes" id="UP000828048"/>
    </source>
</evidence>
<protein>
    <submittedName>
        <fullName evidence="1">Uncharacterized protein</fullName>
    </submittedName>
</protein>
<name>A0ACB7X480_9ERIC</name>
<comment type="caution">
    <text evidence="1">The sequence shown here is derived from an EMBL/GenBank/DDBJ whole genome shotgun (WGS) entry which is preliminary data.</text>
</comment>
<organism evidence="1 2">
    <name type="scientific">Vaccinium darrowii</name>
    <dbReference type="NCBI Taxonomy" id="229202"/>
    <lineage>
        <taxon>Eukaryota</taxon>
        <taxon>Viridiplantae</taxon>
        <taxon>Streptophyta</taxon>
        <taxon>Embryophyta</taxon>
        <taxon>Tracheophyta</taxon>
        <taxon>Spermatophyta</taxon>
        <taxon>Magnoliopsida</taxon>
        <taxon>eudicotyledons</taxon>
        <taxon>Gunneridae</taxon>
        <taxon>Pentapetalae</taxon>
        <taxon>asterids</taxon>
        <taxon>Ericales</taxon>
        <taxon>Ericaceae</taxon>
        <taxon>Vaccinioideae</taxon>
        <taxon>Vaccinieae</taxon>
        <taxon>Vaccinium</taxon>
    </lineage>
</organism>
<dbReference type="EMBL" id="CM037152">
    <property type="protein sequence ID" value="KAH7835340.1"/>
    <property type="molecule type" value="Genomic_DNA"/>
</dbReference>
<sequence>MATYYSQVPLYPLSIFCFLILETKALTFNLTNIGPQYQNVNITTFQDAYIDVQGIQVTTDDRDSTLTKKSGKATYIDPLQIWDNSTGNLIDFNTHFTFVIHSEGQPVFADGIAFFLTPNGSNSTAGGAMGLPINASSIVHTAPFVAVEFDTYYDNGWDPIISPVTHVGINVNSLRSNVTAVWYCTITHGIENEAWIRYDSSSKNLSVVFTGSTNTTRVEDTIHLIVDLRDYLPEWVTFGFSAATGALFEKNNVKSWEFSSSLQSNETPMKLEHKKLTPRIAIGLVVSSGVLVGKANKESDVYSFGVVALEIASGRRAIFHEGEEDETRSLVEWVWDLYGREKLLEAADLSLGEDFYKHELERLLVLGLWCAHPNSKLRPSIREAIQVLNFEAPSPCLPSAMPVAMYVTPNFMAKSSLFPLSYDNPHSFRREPNAIFEL</sequence>
<keyword evidence="2" id="KW-1185">Reference proteome</keyword>
<reference evidence="1 2" key="1">
    <citation type="journal article" date="2021" name="Hortic Res">
        <title>High-quality reference genome and annotation aids understanding of berry development for evergreen blueberry (Vaccinium darrowii).</title>
        <authorList>
            <person name="Yu J."/>
            <person name="Hulse-Kemp A.M."/>
            <person name="Babiker E."/>
            <person name="Staton M."/>
        </authorList>
    </citation>
    <scope>NUCLEOTIDE SEQUENCE [LARGE SCALE GENOMIC DNA]</scope>
    <source>
        <strain evidence="2">cv. NJ 8807/NJ 8810</strain>
        <tissue evidence="1">Young leaf</tissue>
    </source>
</reference>
<proteinExistence type="predicted"/>
<evidence type="ECO:0000313" key="1">
    <source>
        <dbReference type="EMBL" id="KAH7835340.1"/>
    </source>
</evidence>
<dbReference type="Proteomes" id="UP000828048">
    <property type="component" value="Chromosome 2"/>
</dbReference>